<evidence type="ECO:0000256" key="2">
    <source>
        <dbReference type="ARBA" id="ARBA00010617"/>
    </source>
</evidence>
<evidence type="ECO:0000256" key="5">
    <source>
        <dbReference type="ARBA" id="ARBA00023004"/>
    </source>
</evidence>
<dbReference type="RefSeq" id="XP_045959112.1">
    <property type="nucleotide sequence ID" value="XM_046100113.1"/>
</dbReference>
<gene>
    <name evidence="9" type="ORF">BKA67DRAFT_536135</name>
</gene>
<comment type="similarity">
    <text evidence="2 7">Belongs to the cytochrome P450 family.</text>
</comment>
<dbReference type="GeneID" id="70129005"/>
<evidence type="ECO:0000256" key="1">
    <source>
        <dbReference type="ARBA" id="ARBA00001971"/>
    </source>
</evidence>
<feature type="transmembrane region" description="Helical" evidence="8">
    <location>
        <begin position="12"/>
        <end position="33"/>
    </location>
</feature>
<keyword evidence="7" id="KW-0503">Monooxygenase</keyword>
<dbReference type="GO" id="GO:0004497">
    <property type="term" value="F:monooxygenase activity"/>
    <property type="evidence" value="ECO:0007669"/>
    <property type="project" value="UniProtKB-KW"/>
</dbReference>
<dbReference type="InterPro" id="IPR050121">
    <property type="entry name" value="Cytochrome_P450_monoxygenase"/>
</dbReference>
<dbReference type="GO" id="GO:0005506">
    <property type="term" value="F:iron ion binding"/>
    <property type="evidence" value="ECO:0007669"/>
    <property type="project" value="InterPro"/>
</dbReference>
<keyword evidence="10" id="KW-1185">Reference proteome</keyword>
<dbReference type="PRINTS" id="PR00385">
    <property type="entry name" value="P450"/>
</dbReference>
<organism evidence="9 10">
    <name type="scientific">Truncatella angustata</name>
    <dbReference type="NCBI Taxonomy" id="152316"/>
    <lineage>
        <taxon>Eukaryota</taxon>
        <taxon>Fungi</taxon>
        <taxon>Dikarya</taxon>
        <taxon>Ascomycota</taxon>
        <taxon>Pezizomycotina</taxon>
        <taxon>Sordariomycetes</taxon>
        <taxon>Xylariomycetidae</taxon>
        <taxon>Amphisphaeriales</taxon>
        <taxon>Sporocadaceae</taxon>
        <taxon>Truncatella</taxon>
    </lineage>
</organism>
<evidence type="ECO:0000256" key="4">
    <source>
        <dbReference type="ARBA" id="ARBA00022723"/>
    </source>
</evidence>
<dbReference type="CDD" id="cd11058">
    <property type="entry name" value="CYP60B-like"/>
    <property type="match status" value="1"/>
</dbReference>
<keyword evidence="5 6" id="KW-0408">Iron</keyword>
<dbReference type="InterPro" id="IPR036396">
    <property type="entry name" value="Cyt_P450_sf"/>
</dbReference>
<dbReference type="OrthoDB" id="1470350at2759"/>
<keyword evidence="8" id="KW-1133">Transmembrane helix</keyword>
<evidence type="ECO:0000256" key="8">
    <source>
        <dbReference type="SAM" id="Phobius"/>
    </source>
</evidence>
<keyword evidence="7" id="KW-0560">Oxidoreductase</keyword>
<dbReference type="InterPro" id="IPR017972">
    <property type="entry name" value="Cyt_P450_CS"/>
</dbReference>
<comment type="caution">
    <text evidence="9">The sequence shown here is derived from an EMBL/GenBank/DDBJ whole genome shotgun (WGS) entry which is preliminary data.</text>
</comment>
<accession>A0A9P8ZXH0</accession>
<dbReference type="Pfam" id="PF00067">
    <property type="entry name" value="p450"/>
    <property type="match status" value="1"/>
</dbReference>
<keyword evidence="8" id="KW-0472">Membrane</keyword>
<evidence type="ECO:0000256" key="6">
    <source>
        <dbReference type="PIRSR" id="PIRSR602401-1"/>
    </source>
</evidence>
<dbReference type="Proteomes" id="UP000758603">
    <property type="component" value="Unassembled WGS sequence"/>
</dbReference>
<dbReference type="EMBL" id="JAGPXC010000004">
    <property type="protein sequence ID" value="KAH6654842.1"/>
    <property type="molecule type" value="Genomic_DNA"/>
</dbReference>
<dbReference type="PANTHER" id="PTHR24305">
    <property type="entry name" value="CYTOCHROME P450"/>
    <property type="match status" value="1"/>
</dbReference>
<evidence type="ECO:0000313" key="9">
    <source>
        <dbReference type="EMBL" id="KAH6654842.1"/>
    </source>
</evidence>
<sequence length="509" mass="58048">MGTLTSSADSLLSISLSTAITALIGTSIVYRILLTVYRLYLDPLSRFPGPRLYAISYLPYLIHERIQGTLAKDVQQMHEIYGPIVRISPNRLSVDGSIGWPDVFAPRGNAPEFEKTIEFYQLGGRVGLFPTYKEDHRRQRRLLSHAFSSTALQDQEGYVKFYVDLLIRKLQSNMEQGKVVDMTKWYNYTTFDIIGELAFADPFNSLANSDYHPWVALIFSSIKAGGVKMFLDHYWLLKPLILLVYGKEDIRKFIESRELAKQKTEKRLALGVDESRKDFMTYILRHNSDGKGMTHDEILVNSLALIVAGSETTATALSGLTYHLTMNPEVYQRLASEVRSAFSSEEEINMNSTGQLHYLQACLEEVLRIYPPAAETPPRVSPGETVGGQFVPKGTYITIYQWPTHHSPLNFTDPERFAPERWLPVRHPLYNQKYSADNKSACKPFSYGPRDCLGKNLAYSEMRLVITRMLWNFDLELMPGQNDWVSRQRVFIVYNKGPLMIRLSPAGKI</sequence>
<dbReference type="PANTHER" id="PTHR24305:SF210">
    <property type="entry name" value="CYTOCHROME P450 MONOOXYGENASE ASQL-RELATED"/>
    <property type="match status" value="1"/>
</dbReference>
<evidence type="ECO:0000256" key="3">
    <source>
        <dbReference type="ARBA" id="ARBA00022617"/>
    </source>
</evidence>
<evidence type="ECO:0000256" key="7">
    <source>
        <dbReference type="RuleBase" id="RU000461"/>
    </source>
</evidence>
<dbReference type="GO" id="GO:0020037">
    <property type="term" value="F:heme binding"/>
    <property type="evidence" value="ECO:0007669"/>
    <property type="project" value="InterPro"/>
</dbReference>
<dbReference type="SUPFAM" id="SSF48264">
    <property type="entry name" value="Cytochrome P450"/>
    <property type="match status" value="1"/>
</dbReference>
<keyword evidence="3 6" id="KW-0349">Heme</keyword>
<dbReference type="Gene3D" id="1.10.630.10">
    <property type="entry name" value="Cytochrome P450"/>
    <property type="match status" value="1"/>
</dbReference>
<reference evidence="9" key="1">
    <citation type="journal article" date="2021" name="Nat. Commun.">
        <title>Genetic determinants of endophytism in the Arabidopsis root mycobiome.</title>
        <authorList>
            <person name="Mesny F."/>
            <person name="Miyauchi S."/>
            <person name="Thiergart T."/>
            <person name="Pickel B."/>
            <person name="Atanasova L."/>
            <person name="Karlsson M."/>
            <person name="Huettel B."/>
            <person name="Barry K.W."/>
            <person name="Haridas S."/>
            <person name="Chen C."/>
            <person name="Bauer D."/>
            <person name="Andreopoulos W."/>
            <person name="Pangilinan J."/>
            <person name="LaButti K."/>
            <person name="Riley R."/>
            <person name="Lipzen A."/>
            <person name="Clum A."/>
            <person name="Drula E."/>
            <person name="Henrissat B."/>
            <person name="Kohler A."/>
            <person name="Grigoriev I.V."/>
            <person name="Martin F.M."/>
            <person name="Hacquard S."/>
        </authorList>
    </citation>
    <scope>NUCLEOTIDE SEQUENCE</scope>
    <source>
        <strain evidence="9">MPI-SDFR-AT-0073</strain>
    </source>
</reference>
<name>A0A9P8ZXH0_9PEZI</name>
<dbReference type="GO" id="GO:0016705">
    <property type="term" value="F:oxidoreductase activity, acting on paired donors, with incorporation or reduction of molecular oxygen"/>
    <property type="evidence" value="ECO:0007669"/>
    <property type="project" value="InterPro"/>
</dbReference>
<dbReference type="InterPro" id="IPR002401">
    <property type="entry name" value="Cyt_P450_E_grp-I"/>
</dbReference>
<protein>
    <submittedName>
        <fullName evidence="9">Isotrichodermin C-15 hydroxylase</fullName>
    </submittedName>
</protein>
<keyword evidence="4 6" id="KW-0479">Metal-binding</keyword>
<dbReference type="PROSITE" id="PS00086">
    <property type="entry name" value="CYTOCHROME_P450"/>
    <property type="match status" value="1"/>
</dbReference>
<evidence type="ECO:0000313" key="10">
    <source>
        <dbReference type="Proteomes" id="UP000758603"/>
    </source>
</evidence>
<dbReference type="InterPro" id="IPR001128">
    <property type="entry name" value="Cyt_P450"/>
</dbReference>
<keyword evidence="8" id="KW-0812">Transmembrane</keyword>
<dbReference type="PRINTS" id="PR00463">
    <property type="entry name" value="EP450I"/>
</dbReference>
<proteinExistence type="inferred from homology"/>
<comment type="cofactor">
    <cofactor evidence="1 6">
        <name>heme</name>
        <dbReference type="ChEBI" id="CHEBI:30413"/>
    </cofactor>
</comment>
<feature type="binding site" description="axial binding residue" evidence="6">
    <location>
        <position position="452"/>
    </location>
    <ligand>
        <name>heme</name>
        <dbReference type="ChEBI" id="CHEBI:30413"/>
    </ligand>
    <ligandPart>
        <name>Fe</name>
        <dbReference type="ChEBI" id="CHEBI:18248"/>
    </ligandPart>
</feature>
<dbReference type="AlphaFoldDB" id="A0A9P8ZXH0"/>